<dbReference type="PANTHER" id="PTHR43711">
    <property type="entry name" value="TWO-COMPONENT HISTIDINE KINASE"/>
    <property type="match status" value="1"/>
</dbReference>
<keyword evidence="5" id="KW-0418">Kinase</keyword>
<evidence type="ECO:0000256" key="3">
    <source>
        <dbReference type="ARBA" id="ARBA00022553"/>
    </source>
</evidence>
<dbReference type="SMART" id="SM00091">
    <property type="entry name" value="PAS"/>
    <property type="match status" value="1"/>
</dbReference>
<dbReference type="RefSeq" id="WP_177183517.1">
    <property type="nucleotide sequence ID" value="NZ_FORM01000004.1"/>
</dbReference>
<keyword evidence="3" id="KW-0597">Phosphoprotein</keyword>
<dbReference type="InterPro" id="IPR003594">
    <property type="entry name" value="HATPase_dom"/>
</dbReference>
<dbReference type="SMART" id="SM00388">
    <property type="entry name" value="HisKA"/>
    <property type="match status" value="1"/>
</dbReference>
<keyword evidence="12" id="KW-1185">Reference proteome</keyword>
<dbReference type="AlphaFoldDB" id="A0A1I3NG36"/>
<dbReference type="PROSITE" id="PS50113">
    <property type="entry name" value="PAC"/>
    <property type="match status" value="1"/>
</dbReference>
<dbReference type="CDD" id="cd00075">
    <property type="entry name" value="HATPase"/>
    <property type="match status" value="1"/>
</dbReference>
<evidence type="ECO:0000256" key="4">
    <source>
        <dbReference type="ARBA" id="ARBA00022679"/>
    </source>
</evidence>
<evidence type="ECO:0000259" key="9">
    <source>
        <dbReference type="PROSITE" id="PS50112"/>
    </source>
</evidence>
<feature type="domain" description="PAS" evidence="9">
    <location>
        <begin position="39"/>
        <end position="109"/>
    </location>
</feature>
<dbReference type="PROSITE" id="PS50109">
    <property type="entry name" value="HIS_KIN"/>
    <property type="match status" value="1"/>
</dbReference>
<name>A0A1I3NG36_9FLAO</name>
<protein>
    <recommendedName>
        <fullName evidence="2">histidine kinase</fullName>
        <ecNumber evidence="2">2.7.13.3</ecNumber>
    </recommendedName>
</protein>
<dbReference type="Gene3D" id="1.10.287.130">
    <property type="match status" value="1"/>
</dbReference>
<dbReference type="InterPro" id="IPR036890">
    <property type="entry name" value="HATPase_C_sf"/>
</dbReference>
<dbReference type="InterPro" id="IPR005467">
    <property type="entry name" value="His_kinase_dom"/>
</dbReference>
<keyword evidence="4" id="KW-0808">Transferase</keyword>
<evidence type="ECO:0000256" key="5">
    <source>
        <dbReference type="ARBA" id="ARBA00022777"/>
    </source>
</evidence>
<dbReference type="NCBIfam" id="TIGR00229">
    <property type="entry name" value="sensory_box"/>
    <property type="match status" value="1"/>
</dbReference>
<dbReference type="InterPro" id="IPR000700">
    <property type="entry name" value="PAS-assoc_C"/>
</dbReference>
<evidence type="ECO:0000313" key="12">
    <source>
        <dbReference type="Proteomes" id="UP000199559"/>
    </source>
</evidence>
<evidence type="ECO:0000259" key="8">
    <source>
        <dbReference type="PROSITE" id="PS50109"/>
    </source>
</evidence>
<evidence type="ECO:0000313" key="11">
    <source>
        <dbReference type="EMBL" id="SFJ08318.1"/>
    </source>
</evidence>
<dbReference type="InterPro" id="IPR013656">
    <property type="entry name" value="PAS_4"/>
</dbReference>
<evidence type="ECO:0000256" key="7">
    <source>
        <dbReference type="SAM" id="Coils"/>
    </source>
</evidence>
<accession>A0A1I3NG36</accession>
<dbReference type="InterPro" id="IPR035965">
    <property type="entry name" value="PAS-like_dom_sf"/>
</dbReference>
<dbReference type="Pfam" id="PF08448">
    <property type="entry name" value="PAS_4"/>
    <property type="match status" value="1"/>
</dbReference>
<evidence type="ECO:0000256" key="6">
    <source>
        <dbReference type="ARBA" id="ARBA00023012"/>
    </source>
</evidence>
<dbReference type="SUPFAM" id="SSF55874">
    <property type="entry name" value="ATPase domain of HSP90 chaperone/DNA topoisomerase II/histidine kinase"/>
    <property type="match status" value="1"/>
</dbReference>
<evidence type="ECO:0000256" key="1">
    <source>
        <dbReference type="ARBA" id="ARBA00000085"/>
    </source>
</evidence>
<dbReference type="EMBL" id="FORM01000004">
    <property type="protein sequence ID" value="SFJ08318.1"/>
    <property type="molecule type" value="Genomic_DNA"/>
</dbReference>
<dbReference type="Gene3D" id="3.30.450.20">
    <property type="entry name" value="PAS domain"/>
    <property type="match status" value="1"/>
</dbReference>
<proteinExistence type="predicted"/>
<feature type="domain" description="PAC" evidence="10">
    <location>
        <begin position="112"/>
        <end position="166"/>
    </location>
</feature>
<gene>
    <name evidence="11" type="ORF">SAMN05443431_104140</name>
</gene>
<dbReference type="InterPro" id="IPR004358">
    <property type="entry name" value="Sig_transdc_His_kin-like_C"/>
</dbReference>
<dbReference type="InterPro" id="IPR036097">
    <property type="entry name" value="HisK_dim/P_sf"/>
</dbReference>
<sequence length="402" mass="45439">MEPTYAELKKQNDRLQIDLNKTKNALEQATLENKKAEVRISYLQSTLDHLDTCIYIKDTERKYLYANKKTLKLFNCTAEELQGSSDLNYFPKDTCEQLSQIDRRILELGENTNFEVESKDNDGNRIVFLEIKTPLFDKNNNSKIVGLCGLSTDITERKKNEEVIKESQQQLKILNNTKDKLFSIIAHDLRSPFYGITGFSELLIENLSTTEDEESKEYIGLIDTLAKNTLILLDNLLSWAKSQTKELSLKPEKLLLSEVIQEVIVLKKSLSKVKHISLNYEPTDKIELYTDKNILQTILRNLISNAIKFTNKGGKIDITVTTNKELIEICVSDNGVGISKESINTIFELSNTTVLPGTANEQGSGLGLILCKELVEKLNGTIWVESNVNKGSQFSFALPTSI</sequence>
<dbReference type="Pfam" id="PF00512">
    <property type="entry name" value="HisKA"/>
    <property type="match status" value="1"/>
</dbReference>
<dbReference type="Gene3D" id="3.30.565.10">
    <property type="entry name" value="Histidine kinase-like ATPase, C-terminal domain"/>
    <property type="match status" value="1"/>
</dbReference>
<dbReference type="Pfam" id="PF02518">
    <property type="entry name" value="HATPase_c"/>
    <property type="match status" value="1"/>
</dbReference>
<keyword evidence="7" id="KW-0175">Coiled coil</keyword>
<dbReference type="STRING" id="1144750.SAMN05443431_104140"/>
<dbReference type="InterPro" id="IPR003661">
    <property type="entry name" value="HisK_dim/P_dom"/>
</dbReference>
<dbReference type="SMART" id="SM00387">
    <property type="entry name" value="HATPase_c"/>
    <property type="match status" value="1"/>
</dbReference>
<reference evidence="12" key="1">
    <citation type="submission" date="2016-10" db="EMBL/GenBank/DDBJ databases">
        <authorList>
            <person name="Varghese N."/>
            <person name="Submissions S."/>
        </authorList>
    </citation>
    <scope>NUCLEOTIDE SEQUENCE [LARGE SCALE GENOMIC DNA]</scope>
    <source>
        <strain evidence="12">DSM 28881</strain>
    </source>
</reference>
<dbReference type="PRINTS" id="PR00344">
    <property type="entry name" value="BCTRLSENSOR"/>
</dbReference>
<dbReference type="Proteomes" id="UP000199559">
    <property type="component" value="Unassembled WGS sequence"/>
</dbReference>
<dbReference type="InterPro" id="IPR000014">
    <property type="entry name" value="PAS"/>
</dbReference>
<dbReference type="GO" id="GO:0000155">
    <property type="term" value="F:phosphorelay sensor kinase activity"/>
    <property type="evidence" value="ECO:0007669"/>
    <property type="project" value="InterPro"/>
</dbReference>
<dbReference type="FunFam" id="3.30.565.10:FF:000006">
    <property type="entry name" value="Sensor histidine kinase WalK"/>
    <property type="match status" value="1"/>
</dbReference>
<comment type="catalytic activity">
    <reaction evidence="1">
        <text>ATP + protein L-histidine = ADP + protein N-phospho-L-histidine.</text>
        <dbReference type="EC" id="2.7.13.3"/>
    </reaction>
</comment>
<evidence type="ECO:0000256" key="2">
    <source>
        <dbReference type="ARBA" id="ARBA00012438"/>
    </source>
</evidence>
<dbReference type="PANTHER" id="PTHR43711:SF31">
    <property type="entry name" value="HISTIDINE KINASE"/>
    <property type="match status" value="1"/>
</dbReference>
<evidence type="ECO:0000259" key="10">
    <source>
        <dbReference type="PROSITE" id="PS50113"/>
    </source>
</evidence>
<organism evidence="11 12">
    <name type="scientific">Olleya namhaensis</name>
    <dbReference type="NCBI Taxonomy" id="1144750"/>
    <lineage>
        <taxon>Bacteria</taxon>
        <taxon>Pseudomonadati</taxon>
        <taxon>Bacteroidota</taxon>
        <taxon>Flavobacteriia</taxon>
        <taxon>Flavobacteriales</taxon>
        <taxon>Flavobacteriaceae</taxon>
    </lineage>
</organism>
<feature type="coiled-coil region" evidence="7">
    <location>
        <begin position="5"/>
        <end position="46"/>
    </location>
</feature>
<dbReference type="EC" id="2.7.13.3" evidence="2"/>
<feature type="domain" description="Histidine kinase" evidence="8">
    <location>
        <begin position="184"/>
        <end position="402"/>
    </location>
</feature>
<dbReference type="PROSITE" id="PS50112">
    <property type="entry name" value="PAS"/>
    <property type="match status" value="1"/>
</dbReference>
<dbReference type="CDD" id="cd00130">
    <property type="entry name" value="PAS"/>
    <property type="match status" value="1"/>
</dbReference>
<dbReference type="CDD" id="cd00082">
    <property type="entry name" value="HisKA"/>
    <property type="match status" value="1"/>
</dbReference>
<keyword evidence="6" id="KW-0902">Two-component regulatory system</keyword>
<dbReference type="SUPFAM" id="SSF47384">
    <property type="entry name" value="Homodimeric domain of signal transducing histidine kinase"/>
    <property type="match status" value="1"/>
</dbReference>
<dbReference type="SUPFAM" id="SSF55785">
    <property type="entry name" value="PYP-like sensor domain (PAS domain)"/>
    <property type="match status" value="1"/>
</dbReference>
<dbReference type="InterPro" id="IPR050736">
    <property type="entry name" value="Sensor_HK_Regulatory"/>
</dbReference>